<reference evidence="3" key="1">
    <citation type="submission" date="2020-12" db="EMBL/GenBank/DDBJ databases">
        <title>Taurinivorans muris gen. nov., sp. nov., fundamental and realized metabolic niche of a ubiquitous sulfidogenic bacterium in the murine intestine.</title>
        <authorList>
            <person name="Ye H."/>
            <person name="Hanson B.T."/>
            <person name="Loy A."/>
        </authorList>
    </citation>
    <scope>NUCLEOTIDE SEQUENCE</scope>
    <source>
        <strain evidence="3">LT0009</strain>
    </source>
</reference>
<keyword evidence="1" id="KW-1133">Transmembrane helix</keyword>
<protein>
    <submittedName>
        <fullName evidence="3">Dynamin family protein</fullName>
    </submittedName>
</protein>
<sequence length="835" mass="96336">MENKTKNLMPQLPDFSKEIANSEKFLAANPEKKEDVLLLLFALLYQNQNSNSFEAYNFLFALLEKIFPRLEAYTFAKFHFALVTAPQHQEKFLSRFQSLFSASEKQKLLTELEQSPFFNSPKNKELLQRLHEDPEHTSHEKKSLPGLLSLPQKQLHSISKQLKENIPFKFTHTETLTSPLTDFQKSLQEFFEPFYPVLNRDKTLQQELENFLQTLKNQKYHIVIAGEGKRGKSSLINALLKQNISLVEESIPKTAVPIEFYFSETEEYHVEFLEEKDLAKQKKSYALQGLFQKKEFPASFSFGKKIKIKKQQLADYTDADGKFAQQTAKAFIGLNNELLAQGFCLSDTPGLNCVNSFHDYLTYKESLQADCLIFIVDARKPDSASELGFLREITAKSRAINLLGVISNLDRLNKQEKSQNSIDRANLLFQEAAQHNAIKFLGLYPLNPKALMEHFCFQKSLSAGELQNWNNFLDSIVQAIQNDTNMVEYQQKISDNAEKLLRRIEQNLEKNQKEITQIYPNNFIQILEKHEQSLIVALEKYRTQATQISKSAEKDILTWQKQQEEALDLFEEKFIQTIQLKTREFADTLGSDIAKSDKWKEFDQKEAKELARTLVQDFVRKQEEQLQLWEEKIKIFHKDIHMLSNECLETISSGVHTMGDIKLESTTLNNVLIQGNLKMKQLSLFLAGAGSAFILSTSFFNLITVGSIALAFLGDPISISGLVLTGIGAITLHFQGDIQKHKKNILEKKQKKIEAWAKKIRTALEEAIQEKQDEICRQYQTIIQQSFLPSFELLFSETIHIHWYNEFLKHLNENANTEKQNNRKSLEKARHFLTS</sequence>
<dbReference type="SUPFAM" id="SSF52540">
    <property type="entry name" value="P-loop containing nucleoside triphosphate hydrolases"/>
    <property type="match status" value="1"/>
</dbReference>
<evidence type="ECO:0000313" key="3">
    <source>
        <dbReference type="EMBL" id="UWX06592.1"/>
    </source>
</evidence>
<proteinExistence type="predicted"/>
<dbReference type="InterPro" id="IPR045063">
    <property type="entry name" value="Dynamin_N"/>
</dbReference>
<dbReference type="RefSeq" id="WP_334316202.1">
    <property type="nucleotide sequence ID" value="NZ_CP065938.1"/>
</dbReference>
<dbReference type="Gene3D" id="3.40.50.300">
    <property type="entry name" value="P-loop containing nucleotide triphosphate hydrolases"/>
    <property type="match status" value="1"/>
</dbReference>
<keyword evidence="1" id="KW-0472">Membrane</keyword>
<feature type="transmembrane region" description="Helical" evidence="1">
    <location>
        <begin position="717"/>
        <end position="734"/>
    </location>
</feature>
<gene>
    <name evidence="3" type="ORF">JBF11_04610</name>
</gene>
<organism evidence="3 4">
    <name type="scientific">Taurinivorans muris</name>
    <dbReference type="NCBI Taxonomy" id="2787751"/>
    <lineage>
        <taxon>Bacteria</taxon>
        <taxon>Pseudomonadati</taxon>
        <taxon>Thermodesulfobacteriota</taxon>
        <taxon>Desulfovibrionia</taxon>
        <taxon>Desulfovibrionales</taxon>
        <taxon>Desulfovibrionaceae</taxon>
        <taxon>Taurinivorans</taxon>
    </lineage>
</organism>
<evidence type="ECO:0000259" key="2">
    <source>
        <dbReference type="Pfam" id="PF00350"/>
    </source>
</evidence>
<evidence type="ECO:0000313" key="4">
    <source>
        <dbReference type="Proteomes" id="UP001058120"/>
    </source>
</evidence>
<dbReference type="Proteomes" id="UP001058120">
    <property type="component" value="Chromosome"/>
</dbReference>
<dbReference type="EMBL" id="CP065938">
    <property type="protein sequence ID" value="UWX06592.1"/>
    <property type="molecule type" value="Genomic_DNA"/>
</dbReference>
<name>A0ABY5Y4H3_9BACT</name>
<keyword evidence="4" id="KW-1185">Reference proteome</keyword>
<dbReference type="Pfam" id="PF00350">
    <property type="entry name" value="Dynamin_N"/>
    <property type="match status" value="1"/>
</dbReference>
<keyword evidence="1" id="KW-0812">Transmembrane</keyword>
<evidence type="ECO:0000256" key="1">
    <source>
        <dbReference type="SAM" id="Phobius"/>
    </source>
</evidence>
<accession>A0ABY5Y4H3</accession>
<feature type="domain" description="Dynamin N-terminal" evidence="2">
    <location>
        <begin position="222"/>
        <end position="406"/>
    </location>
</feature>
<dbReference type="InterPro" id="IPR027417">
    <property type="entry name" value="P-loop_NTPase"/>
</dbReference>
<feature type="transmembrane region" description="Helical" evidence="1">
    <location>
        <begin position="684"/>
        <end position="711"/>
    </location>
</feature>